<keyword evidence="4 6" id="KW-0472">Membrane</keyword>
<keyword evidence="2 6" id="KW-0812">Transmembrane</keyword>
<sequence length="303" mass="31877">MRLLLIWALAVFLPPVLGVMHFISPPAAQPHDSISDNPVFTEGTTVNVSWSPPDAGKSSSLSIIQMNKTSLQGLGIWTLITDGVLGGSNFTWTVTLSVGQAYFDLDVSNVFTFNIWEEGKQLPDGNSRFFNITPKAQVTTSSDPVVTATSTSQTASSNTMKPTTAAPLSSPISSSTTPSPAENTSANASANNDASSSSNSDLSTGAKAGIGVGIIAAVVLGLLAGWLLFANRKRSPQPYPPPHQFTDPRAAGHGYGHHGYDYNNNYNNGMGGAGGWPPQSNNTRPVPIAEMGTDPKHFELHAP</sequence>
<evidence type="ECO:0000256" key="1">
    <source>
        <dbReference type="ARBA" id="ARBA00004167"/>
    </source>
</evidence>
<dbReference type="GO" id="GO:0071944">
    <property type="term" value="C:cell periphery"/>
    <property type="evidence" value="ECO:0007669"/>
    <property type="project" value="UniProtKB-ARBA"/>
</dbReference>
<keyword evidence="7" id="KW-0732">Signal</keyword>
<comment type="subcellular location">
    <subcellularLocation>
        <location evidence="1">Membrane</location>
        <topology evidence="1">Single-pass membrane protein</topology>
    </subcellularLocation>
</comment>
<feature type="region of interest" description="Disordered" evidence="5">
    <location>
        <begin position="141"/>
        <end position="202"/>
    </location>
</feature>
<dbReference type="EMBL" id="JAUEDM010000002">
    <property type="protein sequence ID" value="KAK3324987.1"/>
    <property type="molecule type" value="Genomic_DNA"/>
</dbReference>
<feature type="signal peptide" evidence="7">
    <location>
        <begin position="1"/>
        <end position="18"/>
    </location>
</feature>
<dbReference type="PANTHER" id="PTHR15549">
    <property type="entry name" value="PAIRED IMMUNOGLOBULIN-LIKE TYPE 2 RECEPTOR"/>
    <property type="match status" value="1"/>
</dbReference>
<evidence type="ECO:0000256" key="2">
    <source>
        <dbReference type="ARBA" id="ARBA00022692"/>
    </source>
</evidence>
<evidence type="ECO:0000256" key="4">
    <source>
        <dbReference type="ARBA" id="ARBA00023136"/>
    </source>
</evidence>
<feature type="transmembrane region" description="Helical" evidence="6">
    <location>
        <begin position="208"/>
        <end position="229"/>
    </location>
</feature>
<keyword evidence="3 6" id="KW-1133">Transmembrane helix</keyword>
<evidence type="ECO:0000256" key="7">
    <source>
        <dbReference type="SAM" id="SignalP"/>
    </source>
</evidence>
<feature type="compositionally biased region" description="Low complexity" evidence="5">
    <location>
        <begin position="147"/>
        <end position="202"/>
    </location>
</feature>
<dbReference type="AlphaFoldDB" id="A0AAE0IHU5"/>
<evidence type="ECO:0008006" key="10">
    <source>
        <dbReference type="Google" id="ProtNLM"/>
    </source>
</evidence>
<dbReference type="GO" id="GO:0016020">
    <property type="term" value="C:membrane"/>
    <property type="evidence" value="ECO:0007669"/>
    <property type="project" value="UniProtKB-SubCell"/>
</dbReference>
<gene>
    <name evidence="8" type="ORF">B0H66DRAFT_547193</name>
</gene>
<keyword evidence="9" id="KW-1185">Reference proteome</keyword>
<feature type="chain" id="PRO_5042226399" description="Mid2 domain-containing protein" evidence="7">
    <location>
        <begin position="19"/>
        <end position="303"/>
    </location>
</feature>
<reference evidence="8" key="2">
    <citation type="submission" date="2023-06" db="EMBL/GenBank/DDBJ databases">
        <authorList>
            <consortium name="Lawrence Berkeley National Laboratory"/>
            <person name="Haridas S."/>
            <person name="Hensen N."/>
            <person name="Bonometti L."/>
            <person name="Westerberg I."/>
            <person name="Brannstrom I.O."/>
            <person name="Guillou S."/>
            <person name="Cros-Aarteil S."/>
            <person name="Calhoun S."/>
            <person name="Kuo A."/>
            <person name="Mondo S."/>
            <person name="Pangilinan J."/>
            <person name="Riley R."/>
            <person name="Labutti K."/>
            <person name="Andreopoulos B."/>
            <person name="Lipzen A."/>
            <person name="Chen C."/>
            <person name="Yanf M."/>
            <person name="Daum C."/>
            <person name="Ng V."/>
            <person name="Clum A."/>
            <person name="Steindorff A."/>
            <person name="Ohm R."/>
            <person name="Martin F."/>
            <person name="Silar P."/>
            <person name="Natvig D."/>
            <person name="Lalanne C."/>
            <person name="Gautier V."/>
            <person name="Ament-Velasquez S.L."/>
            <person name="Kruys A."/>
            <person name="Hutchinson M.I."/>
            <person name="Powell A.J."/>
            <person name="Barry K."/>
            <person name="Miller A.N."/>
            <person name="Grigoriev I.V."/>
            <person name="Debuchy R."/>
            <person name="Gladieux P."/>
            <person name="Thoren M.H."/>
            <person name="Johannesson H."/>
        </authorList>
    </citation>
    <scope>NUCLEOTIDE SEQUENCE</scope>
    <source>
        <strain evidence="8">CBS 118394</strain>
    </source>
</reference>
<name>A0AAE0IHU5_9PEZI</name>
<dbReference type="Proteomes" id="UP001283341">
    <property type="component" value="Unassembled WGS sequence"/>
</dbReference>
<reference evidence="8" key="1">
    <citation type="journal article" date="2023" name="Mol. Phylogenet. Evol.">
        <title>Genome-scale phylogeny and comparative genomics of the fungal order Sordariales.</title>
        <authorList>
            <person name="Hensen N."/>
            <person name="Bonometti L."/>
            <person name="Westerberg I."/>
            <person name="Brannstrom I.O."/>
            <person name="Guillou S."/>
            <person name="Cros-Aarteil S."/>
            <person name="Calhoun S."/>
            <person name="Haridas S."/>
            <person name="Kuo A."/>
            <person name="Mondo S."/>
            <person name="Pangilinan J."/>
            <person name="Riley R."/>
            <person name="LaButti K."/>
            <person name="Andreopoulos B."/>
            <person name="Lipzen A."/>
            <person name="Chen C."/>
            <person name="Yan M."/>
            <person name="Daum C."/>
            <person name="Ng V."/>
            <person name="Clum A."/>
            <person name="Steindorff A."/>
            <person name="Ohm R.A."/>
            <person name="Martin F."/>
            <person name="Silar P."/>
            <person name="Natvig D.O."/>
            <person name="Lalanne C."/>
            <person name="Gautier V."/>
            <person name="Ament-Velasquez S.L."/>
            <person name="Kruys A."/>
            <person name="Hutchinson M.I."/>
            <person name="Powell A.J."/>
            <person name="Barry K."/>
            <person name="Miller A.N."/>
            <person name="Grigoriev I.V."/>
            <person name="Debuchy R."/>
            <person name="Gladieux P."/>
            <person name="Hiltunen Thoren M."/>
            <person name="Johannesson H."/>
        </authorList>
    </citation>
    <scope>NUCLEOTIDE SEQUENCE</scope>
    <source>
        <strain evidence="8">CBS 118394</strain>
    </source>
</reference>
<dbReference type="InterPro" id="IPR051694">
    <property type="entry name" value="Immunoregulatory_rcpt-like"/>
</dbReference>
<organism evidence="8 9">
    <name type="scientific">Apodospora peruviana</name>
    <dbReference type="NCBI Taxonomy" id="516989"/>
    <lineage>
        <taxon>Eukaryota</taxon>
        <taxon>Fungi</taxon>
        <taxon>Dikarya</taxon>
        <taxon>Ascomycota</taxon>
        <taxon>Pezizomycotina</taxon>
        <taxon>Sordariomycetes</taxon>
        <taxon>Sordariomycetidae</taxon>
        <taxon>Sordariales</taxon>
        <taxon>Lasiosphaeriaceae</taxon>
        <taxon>Apodospora</taxon>
    </lineage>
</organism>
<evidence type="ECO:0000256" key="6">
    <source>
        <dbReference type="SAM" id="Phobius"/>
    </source>
</evidence>
<evidence type="ECO:0000313" key="9">
    <source>
        <dbReference type="Proteomes" id="UP001283341"/>
    </source>
</evidence>
<evidence type="ECO:0000313" key="8">
    <source>
        <dbReference type="EMBL" id="KAK3324987.1"/>
    </source>
</evidence>
<protein>
    <recommendedName>
        <fullName evidence="10">Mid2 domain-containing protein</fullName>
    </recommendedName>
</protein>
<evidence type="ECO:0000256" key="3">
    <source>
        <dbReference type="ARBA" id="ARBA00022989"/>
    </source>
</evidence>
<accession>A0AAE0IHU5</accession>
<comment type="caution">
    <text evidence="8">The sequence shown here is derived from an EMBL/GenBank/DDBJ whole genome shotgun (WGS) entry which is preliminary data.</text>
</comment>
<proteinExistence type="predicted"/>
<evidence type="ECO:0000256" key="5">
    <source>
        <dbReference type="SAM" id="MobiDB-lite"/>
    </source>
</evidence>